<gene>
    <name evidence="1" type="ORF">TBIB3V08_LOCUS2403</name>
</gene>
<protein>
    <recommendedName>
        <fullName evidence="2">Reverse transcriptase</fullName>
    </recommendedName>
</protein>
<name>A0A7R9HXG5_9NEOP</name>
<evidence type="ECO:0000313" key="1">
    <source>
        <dbReference type="EMBL" id="CAD7439859.1"/>
    </source>
</evidence>
<accession>A0A7R9HXG5</accession>
<proteinExistence type="predicted"/>
<organism evidence="1">
    <name type="scientific">Timema bartmani</name>
    <dbReference type="NCBI Taxonomy" id="61472"/>
    <lineage>
        <taxon>Eukaryota</taxon>
        <taxon>Metazoa</taxon>
        <taxon>Ecdysozoa</taxon>
        <taxon>Arthropoda</taxon>
        <taxon>Hexapoda</taxon>
        <taxon>Insecta</taxon>
        <taxon>Pterygota</taxon>
        <taxon>Neoptera</taxon>
        <taxon>Polyneoptera</taxon>
        <taxon>Phasmatodea</taxon>
        <taxon>Timematodea</taxon>
        <taxon>Timematoidea</taxon>
        <taxon>Timematidae</taxon>
        <taxon>Timema</taxon>
    </lineage>
</organism>
<dbReference type="AlphaFoldDB" id="A0A7R9HXG5"/>
<sequence length="590" mass="66594">MQEWVMSNNLGQIKAILELSSFLWSLTCLKSYASLHYSNEQERSNGSHLFSVNIAIRQHHGLVVLVKRQSRNGANETRLSVSEACCCPIIASAEEILHQHAVQPTTSPQIDSASRRLASPVAHSLVTRKLDVETTKQRGQSLFLSSNGGLHKFLVARGGVFSRDPHRRRTSQLCYILDLHGLHKYFHIVRVVFSPELRRRKMTKPTSLRSSSPSAVLVSHCQRQLAVSAMTEKVYRLTTRSAYTHVYQQKHYANMLEMELRKVREEVSPFAWRENGKSPSCESVPLPTPTPQPCSDHLGEPPLTRDHLAALLQRHSQALAALLSLRIVSPRYVGLHCGLWSWRVGSSAQTCKNLKPSDTRTGITTGLQVRKYLEDEWERSQTGRRTYKIFPSVAERLGMEYLQPYPGLVHFITGQGPYKAALFSRRLTDTAICDCGREATPEHFVLECIETLEARINLQIALQANTVYYILRDVDRWSLLDAVADNLSKYERDMHLTVMKNRGQNRLVNLRQGYRTKSDSDMTVDSDVTTDMDDTSVVIFWVVIGTKSPVGRLSRWMRGGIPAPAGALADLGTIRSRVRWDTQRGRVPGA</sequence>
<reference evidence="1" key="1">
    <citation type="submission" date="2020-11" db="EMBL/GenBank/DDBJ databases">
        <authorList>
            <person name="Tran Van P."/>
        </authorList>
    </citation>
    <scope>NUCLEOTIDE SEQUENCE</scope>
</reference>
<dbReference type="EMBL" id="OD564807">
    <property type="protein sequence ID" value="CAD7439859.1"/>
    <property type="molecule type" value="Genomic_DNA"/>
</dbReference>
<evidence type="ECO:0008006" key="2">
    <source>
        <dbReference type="Google" id="ProtNLM"/>
    </source>
</evidence>